<dbReference type="InterPro" id="IPR003782">
    <property type="entry name" value="SCO1/SenC"/>
</dbReference>
<evidence type="ECO:0000256" key="4">
    <source>
        <dbReference type="SAM" id="MobiDB-lite"/>
    </source>
</evidence>
<evidence type="ECO:0000256" key="2">
    <source>
        <dbReference type="PIRSR" id="PIRSR603782-1"/>
    </source>
</evidence>
<organism evidence="6 7">
    <name type="scientific">Aureliella helgolandensis</name>
    <dbReference type="NCBI Taxonomy" id="2527968"/>
    <lineage>
        <taxon>Bacteria</taxon>
        <taxon>Pseudomonadati</taxon>
        <taxon>Planctomycetota</taxon>
        <taxon>Planctomycetia</taxon>
        <taxon>Pirellulales</taxon>
        <taxon>Pirellulaceae</taxon>
        <taxon>Aureliella</taxon>
    </lineage>
</organism>
<evidence type="ECO:0000313" key="6">
    <source>
        <dbReference type="EMBL" id="QDV22302.1"/>
    </source>
</evidence>
<dbReference type="SUPFAM" id="SSF52833">
    <property type="entry name" value="Thioredoxin-like"/>
    <property type="match status" value="1"/>
</dbReference>
<name>A0A518G123_9BACT</name>
<gene>
    <name evidence="6" type="ORF">Q31a_05860</name>
</gene>
<reference evidence="6 7" key="1">
    <citation type="submission" date="2019-02" db="EMBL/GenBank/DDBJ databases">
        <title>Deep-cultivation of Planctomycetes and their phenomic and genomic characterization uncovers novel biology.</title>
        <authorList>
            <person name="Wiegand S."/>
            <person name="Jogler M."/>
            <person name="Boedeker C."/>
            <person name="Pinto D."/>
            <person name="Vollmers J."/>
            <person name="Rivas-Marin E."/>
            <person name="Kohn T."/>
            <person name="Peeters S.H."/>
            <person name="Heuer A."/>
            <person name="Rast P."/>
            <person name="Oberbeckmann S."/>
            <person name="Bunk B."/>
            <person name="Jeske O."/>
            <person name="Meyerdierks A."/>
            <person name="Storesund J.E."/>
            <person name="Kallscheuer N."/>
            <person name="Luecker S."/>
            <person name="Lage O.M."/>
            <person name="Pohl T."/>
            <person name="Merkel B.J."/>
            <person name="Hornburger P."/>
            <person name="Mueller R.-W."/>
            <person name="Bruemmer F."/>
            <person name="Labrenz M."/>
            <person name="Spormann A.M."/>
            <person name="Op den Camp H."/>
            <person name="Overmann J."/>
            <person name="Amann R."/>
            <person name="Jetten M.S.M."/>
            <person name="Mascher T."/>
            <person name="Medema M.H."/>
            <person name="Devos D.P."/>
            <person name="Kaster A.-K."/>
            <person name="Ovreas L."/>
            <person name="Rohde M."/>
            <person name="Galperin M.Y."/>
            <person name="Jogler C."/>
        </authorList>
    </citation>
    <scope>NUCLEOTIDE SEQUENCE [LARGE SCALE GENOMIC DNA]</scope>
    <source>
        <strain evidence="6 7">Q31a</strain>
    </source>
</reference>
<feature type="binding site" evidence="2">
    <location>
        <position position="84"/>
    </location>
    <ligand>
        <name>Cu cation</name>
        <dbReference type="ChEBI" id="CHEBI:23378"/>
    </ligand>
</feature>
<dbReference type="AlphaFoldDB" id="A0A518G123"/>
<keyword evidence="5" id="KW-0472">Membrane</keyword>
<dbReference type="InterPro" id="IPR036249">
    <property type="entry name" value="Thioredoxin-like_sf"/>
</dbReference>
<dbReference type="Proteomes" id="UP000318017">
    <property type="component" value="Chromosome"/>
</dbReference>
<accession>A0A518G123</accession>
<keyword evidence="7" id="KW-1185">Reference proteome</keyword>
<evidence type="ECO:0000256" key="3">
    <source>
        <dbReference type="PIRSR" id="PIRSR603782-2"/>
    </source>
</evidence>
<dbReference type="CDD" id="cd02968">
    <property type="entry name" value="SCO"/>
    <property type="match status" value="1"/>
</dbReference>
<dbReference type="OrthoDB" id="9786756at2"/>
<dbReference type="PANTHER" id="PTHR12151">
    <property type="entry name" value="ELECTRON TRANSPORT PROTIN SCO1/SENC FAMILY MEMBER"/>
    <property type="match status" value="1"/>
</dbReference>
<keyword evidence="5" id="KW-0812">Transmembrane</keyword>
<evidence type="ECO:0000256" key="5">
    <source>
        <dbReference type="SAM" id="Phobius"/>
    </source>
</evidence>
<feature type="disulfide bond" description="Redox-active" evidence="3">
    <location>
        <begin position="84"/>
        <end position="88"/>
    </location>
</feature>
<keyword evidence="3" id="KW-1015">Disulfide bond</keyword>
<dbReference type="KEGG" id="ahel:Q31a_05860"/>
<keyword evidence="2" id="KW-0479">Metal-binding</keyword>
<dbReference type="PANTHER" id="PTHR12151:SF8">
    <property type="entry name" value="THIOREDOXIN DOMAIN-CONTAINING PROTEIN"/>
    <property type="match status" value="1"/>
</dbReference>
<feature type="binding site" evidence="2">
    <location>
        <position position="88"/>
    </location>
    <ligand>
        <name>Cu cation</name>
        <dbReference type="ChEBI" id="CHEBI:23378"/>
    </ligand>
</feature>
<dbReference type="RefSeq" id="WP_145073640.1">
    <property type="nucleotide sequence ID" value="NZ_CP036298.1"/>
</dbReference>
<feature type="compositionally biased region" description="Polar residues" evidence="4">
    <location>
        <begin position="299"/>
        <end position="308"/>
    </location>
</feature>
<comment type="similarity">
    <text evidence="1">Belongs to the SCO1/2 family.</text>
</comment>
<keyword evidence="2" id="KW-0186">Copper</keyword>
<dbReference type="Pfam" id="PF02630">
    <property type="entry name" value="SCO1-SenC"/>
    <property type="match status" value="1"/>
</dbReference>
<evidence type="ECO:0008006" key="8">
    <source>
        <dbReference type="Google" id="ProtNLM"/>
    </source>
</evidence>
<feature type="region of interest" description="Disordered" evidence="4">
    <location>
        <begin position="277"/>
        <end position="308"/>
    </location>
</feature>
<proteinExistence type="inferred from homology"/>
<protein>
    <recommendedName>
        <fullName evidence="8">SCO family protein</fullName>
    </recommendedName>
</protein>
<feature type="transmembrane region" description="Helical" evidence="5">
    <location>
        <begin position="247"/>
        <end position="268"/>
    </location>
</feature>
<dbReference type="EMBL" id="CP036298">
    <property type="protein sequence ID" value="QDV22302.1"/>
    <property type="molecule type" value="Genomic_DNA"/>
</dbReference>
<evidence type="ECO:0000313" key="7">
    <source>
        <dbReference type="Proteomes" id="UP000318017"/>
    </source>
</evidence>
<sequence>MSTSLNNLLMILVLASTCLNQGIVRAQLLKDLPDNALGVDVEDRVGEFIPLGLMFEDERGNKVSLAKYFRQGRPVVLTLNYSDCPGLCVAQLDNLVNTLREINGGGIGEKFDIVTVSIDPNESNEKAGRTKSKYVGLLRDSQAEAGWHFLTGKNKDIRALADSVGFRYHWDKINKRYNHPAATYFLSSEGRICRYLLSLGVEPEQFNLAVGEAREGKLTASLADAIIQLCYYYDPDANRYSADARRIMAFGGFAFTMLLTGLTAPFWFSRRTAATSATAKPAEPEQPSAADGHAISIGGSDSSDAPYN</sequence>
<keyword evidence="5" id="KW-1133">Transmembrane helix</keyword>
<dbReference type="Gene3D" id="3.40.30.10">
    <property type="entry name" value="Glutaredoxin"/>
    <property type="match status" value="1"/>
</dbReference>
<feature type="binding site" evidence="2">
    <location>
        <position position="179"/>
    </location>
    <ligand>
        <name>Cu cation</name>
        <dbReference type="ChEBI" id="CHEBI:23378"/>
    </ligand>
</feature>
<evidence type="ECO:0000256" key="1">
    <source>
        <dbReference type="ARBA" id="ARBA00010996"/>
    </source>
</evidence>